<proteinExistence type="predicted"/>
<evidence type="ECO:0000313" key="2">
    <source>
        <dbReference type="Proteomes" id="UP000887574"/>
    </source>
</evidence>
<evidence type="ECO:0000313" key="3">
    <source>
        <dbReference type="WBParaSite" id="jg15210"/>
    </source>
</evidence>
<reference evidence="3" key="1">
    <citation type="submission" date="2022-11" db="UniProtKB">
        <authorList>
            <consortium name="WormBaseParasite"/>
        </authorList>
    </citation>
    <scope>IDENTIFICATION</scope>
</reference>
<dbReference type="WBParaSite" id="jg15210">
    <property type="protein sequence ID" value="jg15210"/>
    <property type="gene ID" value="jg15210"/>
</dbReference>
<keyword evidence="1" id="KW-0732">Signal</keyword>
<dbReference type="AlphaFoldDB" id="A0A915D482"/>
<feature type="chain" id="PRO_5037196075" evidence="1">
    <location>
        <begin position="20"/>
        <end position="191"/>
    </location>
</feature>
<accession>A0A915D482</accession>
<sequence length="191" mass="19568">MTFLEALLIVSCTLASVSAWPWSHHNTSKEDSKYTVPKKEGVAVPATNTTEEYAGPFGSVLRIIATIVRPLSPSSATQAPPSATAIVPPTSSTITLAPPPPVSVATQAAAPEMASVPQLPVPQALVGEVPSTTTGVPSTAWNWNDGTAPNTLAPAQIYSTTTPLPASAMSLGPFKAAVIATALLVVATLLF</sequence>
<feature type="signal peptide" evidence="1">
    <location>
        <begin position="1"/>
        <end position="19"/>
    </location>
</feature>
<dbReference type="Proteomes" id="UP000887574">
    <property type="component" value="Unplaced"/>
</dbReference>
<name>A0A915D482_9BILA</name>
<organism evidence="2 3">
    <name type="scientific">Ditylenchus dipsaci</name>
    <dbReference type="NCBI Taxonomy" id="166011"/>
    <lineage>
        <taxon>Eukaryota</taxon>
        <taxon>Metazoa</taxon>
        <taxon>Ecdysozoa</taxon>
        <taxon>Nematoda</taxon>
        <taxon>Chromadorea</taxon>
        <taxon>Rhabditida</taxon>
        <taxon>Tylenchina</taxon>
        <taxon>Tylenchomorpha</taxon>
        <taxon>Sphaerularioidea</taxon>
        <taxon>Anguinidae</taxon>
        <taxon>Anguininae</taxon>
        <taxon>Ditylenchus</taxon>
    </lineage>
</organism>
<protein>
    <submittedName>
        <fullName evidence="3">Uncharacterized protein</fullName>
    </submittedName>
</protein>
<evidence type="ECO:0000256" key="1">
    <source>
        <dbReference type="SAM" id="SignalP"/>
    </source>
</evidence>
<keyword evidence="2" id="KW-1185">Reference proteome</keyword>